<feature type="compositionally biased region" description="Basic residues" evidence="8">
    <location>
        <begin position="540"/>
        <end position="573"/>
    </location>
</feature>
<evidence type="ECO:0000313" key="12">
    <source>
        <dbReference type="EMBL" id="KAF6451165.1"/>
    </source>
</evidence>
<feature type="region of interest" description="Disordered" evidence="8">
    <location>
        <begin position="268"/>
        <end position="287"/>
    </location>
</feature>
<dbReference type="PROSITE" id="PS50864">
    <property type="entry name" value="SAND"/>
    <property type="match status" value="1"/>
</dbReference>
<dbReference type="Pfam" id="PF00628">
    <property type="entry name" value="PHD"/>
    <property type="match status" value="1"/>
</dbReference>
<dbReference type="GO" id="GO:0031981">
    <property type="term" value="C:nuclear lumen"/>
    <property type="evidence" value="ECO:0007669"/>
    <property type="project" value="UniProtKB-ARBA"/>
</dbReference>
<dbReference type="GO" id="GO:0000981">
    <property type="term" value="F:DNA-binding transcription factor activity, RNA polymerase II-specific"/>
    <property type="evidence" value="ECO:0007669"/>
    <property type="project" value="TreeGrafter"/>
</dbReference>
<comment type="caution">
    <text evidence="12">The sequence shown here is derived from an EMBL/GenBank/DDBJ whole genome shotgun (WGS) entry which is preliminary data.</text>
</comment>
<dbReference type="Gene3D" id="3.30.40.10">
    <property type="entry name" value="Zinc/RING finger domain, C3HC4 (zinc finger)"/>
    <property type="match status" value="1"/>
</dbReference>
<evidence type="ECO:0000256" key="4">
    <source>
        <dbReference type="ARBA" id="ARBA00022833"/>
    </source>
</evidence>
<accession>A0A7J8FUJ1</accession>
<organism evidence="12 13">
    <name type="scientific">Molossus molossus</name>
    <name type="common">Pallas' mastiff bat</name>
    <name type="synonym">Vespertilio molossus</name>
    <dbReference type="NCBI Taxonomy" id="27622"/>
    <lineage>
        <taxon>Eukaryota</taxon>
        <taxon>Metazoa</taxon>
        <taxon>Chordata</taxon>
        <taxon>Craniata</taxon>
        <taxon>Vertebrata</taxon>
        <taxon>Euteleostomi</taxon>
        <taxon>Mammalia</taxon>
        <taxon>Eutheria</taxon>
        <taxon>Laurasiatheria</taxon>
        <taxon>Chiroptera</taxon>
        <taxon>Yangochiroptera</taxon>
        <taxon>Molossidae</taxon>
        <taxon>Molossus</taxon>
    </lineage>
</organism>
<evidence type="ECO:0000256" key="2">
    <source>
        <dbReference type="ARBA" id="ARBA00022723"/>
    </source>
</evidence>
<dbReference type="InterPro" id="IPR036427">
    <property type="entry name" value="Bromodomain-like_sf"/>
</dbReference>
<keyword evidence="5" id="KW-0103">Bromodomain</keyword>
<evidence type="ECO:0000256" key="3">
    <source>
        <dbReference type="ARBA" id="ARBA00022771"/>
    </source>
</evidence>
<keyword evidence="3 7" id="KW-0863">Zinc-finger</keyword>
<dbReference type="SUPFAM" id="SSF57903">
    <property type="entry name" value="FYVE/PHD zinc finger"/>
    <property type="match status" value="1"/>
</dbReference>
<dbReference type="InterPro" id="IPR019787">
    <property type="entry name" value="Znf_PHD-finger"/>
</dbReference>
<evidence type="ECO:0000256" key="7">
    <source>
        <dbReference type="PROSITE-ProRule" id="PRU00146"/>
    </source>
</evidence>
<evidence type="ECO:0000256" key="6">
    <source>
        <dbReference type="ARBA" id="ARBA00023125"/>
    </source>
</evidence>
<feature type="domain" description="PHD-type" evidence="9">
    <location>
        <begin position="714"/>
        <end position="760"/>
    </location>
</feature>
<dbReference type="InterPro" id="IPR001487">
    <property type="entry name" value="Bromodomain"/>
</dbReference>
<dbReference type="Gene3D" id="3.10.390.10">
    <property type="entry name" value="SAND domain-like"/>
    <property type="match status" value="1"/>
</dbReference>
<feature type="region of interest" description="Disordered" evidence="8">
    <location>
        <begin position="533"/>
        <end position="576"/>
    </location>
</feature>
<feature type="region of interest" description="Disordered" evidence="8">
    <location>
        <begin position="1"/>
        <end position="24"/>
    </location>
</feature>
<evidence type="ECO:0000256" key="5">
    <source>
        <dbReference type="ARBA" id="ARBA00023117"/>
    </source>
</evidence>
<dbReference type="GO" id="GO:0008270">
    <property type="term" value="F:zinc ion binding"/>
    <property type="evidence" value="ECO:0007669"/>
    <property type="project" value="UniProtKB-KW"/>
</dbReference>
<sequence length="930" mass="105849">MVGRGSDLGCRMYTGDQSPEDESPEEQDLFEFIFRFFKKNKVEIASAITKPFPFLMGLRDHGFIPEQMYLNYQEACINLVPMDTVAYNVLSELEKVFDRTVLEALFSTSNLRAYPDLHEIGRNFQTMLCDKFCNHAIDGEETKEMLNCQQSCEQVDTLPEVRIPEYLRDGQQMSTREEDSSHDPNSSIQTQELTNKSAQEHQQAVCCEGSPVQMNNVRGLEDRPRILPHDGQDVSGISFLSEEDIKPCCVTSNEEEPQEALHCPPNYEPVSHEHEALQSTSEGDSEEIPELLSVDGGVSLELVDLQMDERGEFEEMPTLLPYDGEVTCDLTAPEITNEEVEKTLSLQPAEGEVSYDPEASQMTQGKPEEVMCHLLCDGEVSGELEAPQMGRVGESEELTSSLLPCDAQELQVGGNEKYSCVTCFSNDMPEGLEARTESSQACDKKDNVDLENNSTLGKLKRKRKKKKGHAWTRNRRKRPRNIQQTGAELPTCGNKRCSCVMCSTSYTLGPESELPARGNEKCSCVMCSSEDGPGGPKTRTISRQRKKQGHSWARNKRKWPRNIQQKGKKRGRPRMYSSCNGRVLRKRVQTRGSGRKGRRKHRGENVDFYSDILPVTCREMKGMLYKKKLKQGSIRKCIRSEAGDWLTPREFEVQGGRGCWKSWKMSLRCGGRTLRWLMENGYLCNPPRIYGRRKKWRILKSHAKTLVDPYPENSNFCDICQNGGKLFCCDTCPRSFHEDCHLPPVETERSPWSCTFCRMKETSGSQQCLREPEVLARQMGPEEQLKCEFLLLKVYCDSESSFFAKIPYYYYMKEASQNLKESMWLDKIKKRLTEQSYPQVEGFVQDMRLIFQNHRASYKYNSFGQMGLRLEAEFEKNFKEVFAIREANESEQFTDAVKAAGTLENPLLAPTAPPVGAVRLDSQSGIALTQ</sequence>
<dbReference type="FunFam" id="1.20.920.10:FF:000028">
    <property type="entry name" value="Nuclear autoantigen Sp-100"/>
    <property type="match status" value="1"/>
</dbReference>
<proteinExistence type="predicted"/>
<evidence type="ECO:0000259" key="11">
    <source>
        <dbReference type="PROSITE" id="PS51414"/>
    </source>
</evidence>
<dbReference type="InterPro" id="IPR019786">
    <property type="entry name" value="Zinc_finger_PHD-type_CS"/>
</dbReference>
<dbReference type="PANTHER" id="PTHR46386">
    <property type="entry name" value="NUCLEAR BODY PROTEIN SP140"/>
    <property type="match status" value="1"/>
</dbReference>
<evidence type="ECO:0000256" key="8">
    <source>
        <dbReference type="SAM" id="MobiDB-lite"/>
    </source>
</evidence>
<feature type="domain" description="SAND" evidence="10">
    <location>
        <begin position="603"/>
        <end position="684"/>
    </location>
</feature>
<keyword evidence="6" id="KW-0238">DNA-binding</keyword>
<dbReference type="SUPFAM" id="SSF47370">
    <property type="entry name" value="Bromodomain"/>
    <property type="match status" value="1"/>
</dbReference>
<dbReference type="AlphaFoldDB" id="A0A7J8FUJ1"/>
<reference evidence="12 13" key="1">
    <citation type="journal article" date="2020" name="Nature">
        <title>Six reference-quality genomes reveal evolution of bat adaptations.</title>
        <authorList>
            <person name="Jebb D."/>
            <person name="Huang Z."/>
            <person name="Pippel M."/>
            <person name="Hughes G.M."/>
            <person name="Lavrichenko K."/>
            <person name="Devanna P."/>
            <person name="Winkler S."/>
            <person name="Jermiin L.S."/>
            <person name="Skirmuntt E.C."/>
            <person name="Katzourakis A."/>
            <person name="Burkitt-Gray L."/>
            <person name="Ray D.A."/>
            <person name="Sullivan K.A.M."/>
            <person name="Roscito J.G."/>
            <person name="Kirilenko B.M."/>
            <person name="Davalos L.M."/>
            <person name="Corthals A.P."/>
            <person name="Power M.L."/>
            <person name="Jones G."/>
            <person name="Ransome R.D."/>
            <person name="Dechmann D.K.N."/>
            <person name="Locatelli A.G."/>
            <person name="Puechmaille S.J."/>
            <person name="Fedrigo O."/>
            <person name="Jarvis E.D."/>
            <person name="Hiller M."/>
            <person name="Vernes S.C."/>
            <person name="Myers E.W."/>
            <person name="Teeling E.C."/>
        </authorList>
    </citation>
    <scope>NUCLEOTIDE SEQUENCE [LARGE SCALE GENOMIC DNA]</scope>
    <source>
        <strain evidence="12">MMolMol1</strain>
        <tissue evidence="12">Muscle</tissue>
    </source>
</reference>
<dbReference type="GO" id="GO:0003677">
    <property type="term" value="F:DNA binding"/>
    <property type="evidence" value="ECO:0007669"/>
    <property type="project" value="UniProtKB-KW"/>
</dbReference>
<evidence type="ECO:0000259" key="9">
    <source>
        <dbReference type="PROSITE" id="PS50016"/>
    </source>
</evidence>
<feature type="compositionally biased region" description="Polar residues" evidence="8">
    <location>
        <begin position="183"/>
        <end position="202"/>
    </location>
</feature>
<dbReference type="PROSITE" id="PS50016">
    <property type="entry name" value="ZF_PHD_2"/>
    <property type="match status" value="1"/>
</dbReference>
<dbReference type="SMART" id="SM00297">
    <property type="entry name" value="BROMO"/>
    <property type="match status" value="1"/>
</dbReference>
<dbReference type="Pfam" id="PF00439">
    <property type="entry name" value="Bromodomain"/>
    <property type="match status" value="1"/>
</dbReference>
<dbReference type="SMART" id="SM00258">
    <property type="entry name" value="SAND"/>
    <property type="match status" value="1"/>
</dbReference>
<evidence type="ECO:0000313" key="13">
    <source>
        <dbReference type="Proteomes" id="UP000550707"/>
    </source>
</evidence>
<dbReference type="Proteomes" id="UP000550707">
    <property type="component" value="Unassembled WGS sequence"/>
</dbReference>
<dbReference type="InterPro" id="IPR001965">
    <property type="entry name" value="Znf_PHD"/>
</dbReference>
<feature type="domain" description="HSR" evidence="11">
    <location>
        <begin position="13"/>
        <end position="129"/>
    </location>
</feature>
<dbReference type="InterPro" id="IPR043563">
    <property type="entry name" value="Sp110/Sp140/Sp140L-like"/>
</dbReference>
<dbReference type="PROSITE" id="PS01359">
    <property type="entry name" value="ZF_PHD_1"/>
    <property type="match status" value="1"/>
</dbReference>
<dbReference type="Pfam" id="PF03172">
    <property type="entry name" value="HSR"/>
    <property type="match status" value="1"/>
</dbReference>
<dbReference type="Gene3D" id="1.20.920.10">
    <property type="entry name" value="Bromodomain-like"/>
    <property type="match status" value="1"/>
</dbReference>
<keyword evidence="4" id="KW-0862">Zinc</keyword>
<dbReference type="Pfam" id="PF01342">
    <property type="entry name" value="SAND"/>
    <property type="match status" value="1"/>
</dbReference>
<feature type="compositionally biased region" description="Basic residues" evidence="8">
    <location>
        <begin position="458"/>
        <end position="480"/>
    </location>
</feature>
<dbReference type="PROSITE" id="PS51414">
    <property type="entry name" value="HSR"/>
    <property type="match status" value="1"/>
</dbReference>
<gene>
    <name evidence="12" type="ORF">HJG59_017194</name>
</gene>
<dbReference type="InterPro" id="IPR000770">
    <property type="entry name" value="SAND_dom"/>
</dbReference>
<dbReference type="InterPro" id="IPR013083">
    <property type="entry name" value="Znf_RING/FYVE/PHD"/>
</dbReference>
<dbReference type="InterPro" id="IPR004865">
    <property type="entry name" value="HSR_dom"/>
</dbReference>
<dbReference type="InterPro" id="IPR011011">
    <property type="entry name" value="Znf_FYVE_PHD"/>
</dbReference>
<keyword evidence="13" id="KW-1185">Reference proteome</keyword>
<evidence type="ECO:0000256" key="1">
    <source>
        <dbReference type="ARBA" id="ARBA00022553"/>
    </source>
</evidence>
<dbReference type="CDD" id="cd15626">
    <property type="entry name" value="PHD_SP110_140"/>
    <property type="match status" value="1"/>
</dbReference>
<dbReference type="InterPro" id="IPR030411">
    <property type="entry name" value="Sp140_Bromo"/>
</dbReference>
<evidence type="ECO:0000259" key="10">
    <source>
        <dbReference type="PROSITE" id="PS50864"/>
    </source>
</evidence>
<dbReference type="EMBL" id="JACASF010000011">
    <property type="protein sequence ID" value="KAF6451165.1"/>
    <property type="molecule type" value="Genomic_DNA"/>
</dbReference>
<keyword evidence="2" id="KW-0479">Metal-binding</keyword>
<dbReference type="SUPFAM" id="SSF63763">
    <property type="entry name" value="SAND domain-like"/>
    <property type="match status" value="1"/>
</dbReference>
<feature type="region of interest" description="Disordered" evidence="8">
    <location>
        <begin position="457"/>
        <end position="487"/>
    </location>
</feature>
<keyword evidence="1" id="KW-0597">Phosphoprotein</keyword>
<feature type="region of interest" description="Disordered" evidence="8">
    <location>
        <begin position="163"/>
        <end position="203"/>
    </location>
</feature>
<name>A0A7J8FUJ1_MOLMO</name>
<dbReference type="CDD" id="cd05501">
    <property type="entry name" value="Bromo_SP100C_like"/>
    <property type="match status" value="1"/>
</dbReference>
<dbReference type="InterPro" id="IPR010919">
    <property type="entry name" value="SAND-like_dom_sf"/>
</dbReference>
<protein>
    <submittedName>
        <fullName evidence="12">SP140 nuclear body protein</fullName>
    </submittedName>
</protein>
<dbReference type="FunFam" id="3.30.40.10:FF:000294">
    <property type="entry name" value="Nuclear autoantigen Sp-100"/>
    <property type="match status" value="1"/>
</dbReference>
<dbReference type="SMART" id="SM00249">
    <property type="entry name" value="PHD"/>
    <property type="match status" value="1"/>
</dbReference>
<dbReference type="PANTHER" id="PTHR46386:SF8">
    <property type="entry name" value="NUCLEAR BODY PROTEIN SP140"/>
    <property type="match status" value="1"/>
</dbReference>
<dbReference type="InParanoid" id="A0A7J8FUJ1"/>